<comment type="caution">
    <text evidence="1">The sequence shown here is derived from an EMBL/GenBank/DDBJ whole genome shotgun (WGS) entry which is preliminary data.</text>
</comment>
<dbReference type="AlphaFoldDB" id="A0AA40FZD4"/>
<dbReference type="EMBL" id="JAHYIQ010000011">
    <property type="protein sequence ID" value="KAK1128133.1"/>
    <property type="molecule type" value="Genomic_DNA"/>
</dbReference>
<protein>
    <submittedName>
        <fullName evidence="1">Uncharacterized protein</fullName>
    </submittedName>
</protein>
<evidence type="ECO:0000313" key="1">
    <source>
        <dbReference type="EMBL" id="KAK1128133.1"/>
    </source>
</evidence>
<evidence type="ECO:0000313" key="2">
    <source>
        <dbReference type="Proteomes" id="UP001177670"/>
    </source>
</evidence>
<organism evidence="1 2">
    <name type="scientific">Melipona bicolor</name>
    <dbReference type="NCBI Taxonomy" id="60889"/>
    <lineage>
        <taxon>Eukaryota</taxon>
        <taxon>Metazoa</taxon>
        <taxon>Ecdysozoa</taxon>
        <taxon>Arthropoda</taxon>
        <taxon>Hexapoda</taxon>
        <taxon>Insecta</taxon>
        <taxon>Pterygota</taxon>
        <taxon>Neoptera</taxon>
        <taxon>Endopterygota</taxon>
        <taxon>Hymenoptera</taxon>
        <taxon>Apocrita</taxon>
        <taxon>Aculeata</taxon>
        <taxon>Apoidea</taxon>
        <taxon>Anthophila</taxon>
        <taxon>Apidae</taxon>
        <taxon>Melipona</taxon>
    </lineage>
</organism>
<dbReference type="Proteomes" id="UP001177670">
    <property type="component" value="Unassembled WGS sequence"/>
</dbReference>
<keyword evidence="2" id="KW-1185">Reference proteome</keyword>
<reference evidence="1" key="1">
    <citation type="submission" date="2021-10" db="EMBL/GenBank/DDBJ databases">
        <title>Melipona bicolor Genome sequencing and assembly.</title>
        <authorList>
            <person name="Araujo N.S."/>
            <person name="Arias M.C."/>
        </authorList>
    </citation>
    <scope>NUCLEOTIDE SEQUENCE</scope>
    <source>
        <strain evidence="1">USP_2M_L1-L4_2017</strain>
        <tissue evidence="1">Whole body</tissue>
    </source>
</reference>
<name>A0AA40FZD4_9HYME</name>
<sequence>MSTRFYFSALPRDARSFVEIEEYTVKITGRYYAIAGELDEIDTKRFTFDCAPIAQFDVKEFTFNCSSTSSDDLWLATILYIRVLLSLSYPERYLFKSKLTETIETSVRTKQNAVAQAIGAFRTNQFGQAKAKHSGCISTKENWTCKARQRILLLFCQVCREQRDERQRLVAKIGTERSGSKEDPCPSILPGSILIEVKVTMEDEMEEKGVRESERERERERVKGVLYQSHSVGEADGETAESIINSVSRVGRRSWPLVSS</sequence>
<proteinExistence type="predicted"/>
<accession>A0AA40FZD4</accession>
<gene>
    <name evidence="1" type="ORF">K0M31_003618</name>
</gene>